<keyword evidence="1" id="KW-0802">TPR repeat</keyword>
<gene>
    <name evidence="3" type="ORF">A3D51_01370</name>
</gene>
<keyword evidence="2" id="KW-1133">Transmembrane helix</keyword>
<dbReference type="EMBL" id="MHUT01000004">
    <property type="protein sequence ID" value="OHA81721.1"/>
    <property type="molecule type" value="Genomic_DNA"/>
</dbReference>
<dbReference type="Proteomes" id="UP000179118">
    <property type="component" value="Unassembled WGS sequence"/>
</dbReference>
<feature type="repeat" description="TPR" evidence="1">
    <location>
        <begin position="113"/>
        <end position="146"/>
    </location>
</feature>
<dbReference type="SUPFAM" id="SSF48452">
    <property type="entry name" value="TPR-like"/>
    <property type="match status" value="1"/>
</dbReference>
<reference evidence="3 4" key="1">
    <citation type="journal article" date="2016" name="Nat. Commun.">
        <title>Thousands of microbial genomes shed light on interconnected biogeochemical processes in an aquifer system.</title>
        <authorList>
            <person name="Anantharaman K."/>
            <person name="Brown C.T."/>
            <person name="Hug L.A."/>
            <person name="Sharon I."/>
            <person name="Castelle C.J."/>
            <person name="Probst A.J."/>
            <person name="Thomas B.C."/>
            <person name="Singh A."/>
            <person name="Wilkins M.J."/>
            <person name="Karaoz U."/>
            <person name="Brodie E.L."/>
            <person name="Williams K.H."/>
            <person name="Hubbard S.S."/>
            <person name="Banfield J.F."/>
        </authorList>
    </citation>
    <scope>NUCLEOTIDE SEQUENCE [LARGE SCALE GENOMIC DNA]</scope>
</reference>
<proteinExistence type="predicted"/>
<evidence type="ECO:0000313" key="4">
    <source>
        <dbReference type="Proteomes" id="UP000179118"/>
    </source>
</evidence>
<evidence type="ECO:0000256" key="2">
    <source>
        <dbReference type="SAM" id="Phobius"/>
    </source>
</evidence>
<keyword evidence="2" id="KW-0472">Membrane</keyword>
<dbReference type="PROSITE" id="PS50005">
    <property type="entry name" value="TPR"/>
    <property type="match status" value="1"/>
</dbReference>
<feature type="transmembrane region" description="Helical" evidence="2">
    <location>
        <begin position="6"/>
        <end position="25"/>
    </location>
</feature>
<name>A0A1G2SBE6_9BACT</name>
<dbReference type="Gene3D" id="1.25.40.10">
    <property type="entry name" value="Tetratricopeptide repeat domain"/>
    <property type="match status" value="1"/>
</dbReference>
<dbReference type="InterPro" id="IPR011990">
    <property type="entry name" value="TPR-like_helical_dom_sf"/>
</dbReference>
<organism evidence="3 4">
    <name type="scientific">Candidatus Yonathbacteria bacterium RIFCSPHIGHO2_02_FULL_44_14</name>
    <dbReference type="NCBI Taxonomy" id="1802724"/>
    <lineage>
        <taxon>Bacteria</taxon>
        <taxon>Candidatus Yonathiibacteriota</taxon>
    </lineage>
</organism>
<dbReference type="AlphaFoldDB" id="A0A1G2SBE6"/>
<accession>A0A1G2SBE6</accession>
<sequence length="229" mass="25990">MNTYLKWGSIAVLVAVIAGDALFFLGNKSTVTFFAIESNLLPREWQYKGFYTTPEQIAKAQANIKTFQGRVGGSTEEKYDIAVSIAQEYMHIGQGKEAYEYLLRAEKIDPINSITYQTMGTLFESTTAIDAAEQAFKKGIETQPHIAQNHLVLIEFYKRHNKEALTIDDTFVKALNSTDRNINLLKEYGQWLEGENRYSDSLSAWEEVFARDPNTAVERKVSQLKKLAK</sequence>
<evidence type="ECO:0000256" key="1">
    <source>
        <dbReference type="PROSITE-ProRule" id="PRU00339"/>
    </source>
</evidence>
<comment type="caution">
    <text evidence="3">The sequence shown here is derived from an EMBL/GenBank/DDBJ whole genome shotgun (WGS) entry which is preliminary data.</text>
</comment>
<protein>
    <submittedName>
        <fullName evidence="3">Uncharacterized protein</fullName>
    </submittedName>
</protein>
<keyword evidence="2" id="KW-0812">Transmembrane</keyword>
<evidence type="ECO:0000313" key="3">
    <source>
        <dbReference type="EMBL" id="OHA81721.1"/>
    </source>
</evidence>
<dbReference type="InterPro" id="IPR019734">
    <property type="entry name" value="TPR_rpt"/>
</dbReference>